<dbReference type="GO" id="GO:0034450">
    <property type="term" value="F:ubiquitin-ubiquitin ligase activity"/>
    <property type="evidence" value="ECO:0007669"/>
    <property type="project" value="TreeGrafter"/>
</dbReference>
<dbReference type="SUPFAM" id="SSF57850">
    <property type="entry name" value="RING/U-box"/>
    <property type="match status" value="1"/>
</dbReference>
<dbReference type="InterPro" id="IPR013083">
    <property type="entry name" value="Znf_RING/FYVE/PHD"/>
</dbReference>
<dbReference type="CDD" id="cd16660">
    <property type="entry name" value="RING-Ubox_RNF37"/>
    <property type="match status" value="1"/>
</dbReference>
<evidence type="ECO:0000313" key="3">
    <source>
        <dbReference type="EnsemblMetazoa" id="tetur03g02960.1"/>
    </source>
</evidence>
<dbReference type="GO" id="GO:0005634">
    <property type="term" value="C:nucleus"/>
    <property type="evidence" value="ECO:0007669"/>
    <property type="project" value="TreeGrafter"/>
</dbReference>
<dbReference type="Pfam" id="PF04564">
    <property type="entry name" value="U-box"/>
    <property type="match status" value="1"/>
</dbReference>
<feature type="compositionally biased region" description="Polar residues" evidence="1">
    <location>
        <begin position="307"/>
        <end position="317"/>
    </location>
</feature>
<dbReference type="KEGG" id="tut:107372111"/>
<feature type="region of interest" description="Disordered" evidence="1">
    <location>
        <begin position="295"/>
        <end position="317"/>
    </location>
</feature>
<dbReference type="OMA" id="NELMECP"/>
<feature type="region of interest" description="Disordered" evidence="1">
    <location>
        <begin position="211"/>
        <end position="234"/>
    </location>
</feature>
<dbReference type="SMART" id="SM00504">
    <property type="entry name" value="Ubox"/>
    <property type="match status" value="1"/>
</dbReference>
<evidence type="ECO:0000256" key="1">
    <source>
        <dbReference type="SAM" id="MobiDB-lite"/>
    </source>
</evidence>
<evidence type="ECO:0000313" key="4">
    <source>
        <dbReference type="Proteomes" id="UP000015104"/>
    </source>
</evidence>
<dbReference type="InterPro" id="IPR003613">
    <property type="entry name" value="Ubox_domain"/>
</dbReference>
<accession>T1JZ77</accession>
<dbReference type="PROSITE" id="PS51698">
    <property type="entry name" value="U_BOX"/>
    <property type="match status" value="1"/>
</dbReference>
<name>T1JZ77_TETUR</name>
<dbReference type="PANTHER" id="PTHR13492:SF2">
    <property type="entry name" value="RING FINGER PROTEIN 37"/>
    <property type="match status" value="1"/>
</dbReference>
<dbReference type="AlphaFoldDB" id="T1JZ77"/>
<proteinExistence type="predicted"/>
<organism evidence="3 4">
    <name type="scientific">Tetranychus urticae</name>
    <name type="common">Two-spotted spider mite</name>
    <dbReference type="NCBI Taxonomy" id="32264"/>
    <lineage>
        <taxon>Eukaryota</taxon>
        <taxon>Metazoa</taxon>
        <taxon>Ecdysozoa</taxon>
        <taxon>Arthropoda</taxon>
        <taxon>Chelicerata</taxon>
        <taxon>Arachnida</taxon>
        <taxon>Acari</taxon>
        <taxon>Acariformes</taxon>
        <taxon>Trombidiformes</taxon>
        <taxon>Prostigmata</taxon>
        <taxon>Eleutherengona</taxon>
        <taxon>Raphignathae</taxon>
        <taxon>Tetranychoidea</taxon>
        <taxon>Tetranychidae</taxon>
        <taxon>Tetranychus</taxon>
    </lineage>
</organism>
<keyword evidence="4" id="KW-1185">Reference proteome</keyword>
<reference evidence="4" key="1">
    <citation type="submission" date="2011-08" db="EMBL/GenBank/DDBJ databases">
        <authorList>
            <person name="Rombauts S."/>
        </authorList>
    </citation>
    <scope>NUCLEOTIDE SEQUENCE</scope>
    <source>
        <strain evidence="4">London</strain>
    </source>
</reference>
<dbReference type="EMBL" id="CAEY01001117">
    <property type="status" value="NOT_ANNOTATED_CDS"/>
    <property type="molecule type" value="Genomic_DNA"/>
</dbReference>
<dbReference type="HOGENOM" id="CLU_809688_0_0_1"/>
<feature type="domain" description="U-box" evidence="2">
    <location>
        <begin position="250"/>
        <end position="333"/>
    </location>
</feature>
<protein>
    <recommendedName>
        <fullName evidence="2">U-box domain-containing protein</fullName>
    </recommendedName>
</protein>
<dbReference type="PANTHER" id="PTHR13492">
    <property type="entry name" value="RING FINGER PROTEIN 37"/>
    <property type="match status" value="1"/>
</dbReference>
<dbReference type="InterPro" id="IPR039925">
    <property type="entry name" value="RNF37_RING-Ubox"/>
</dbReference>
<dbReference type="GO" id="GO:0000209">
    <property type="term" value="P:protein polyubiquitination"/>
    <property type="evidence" value="ECO:0007669"/>
    <property type="project" value="TreeGrafter"/>
</dbReference>
<dbReference type="GO" id="GO:0031625">
    <property type="term" value="F:ubiquitin protein ligase binding"/>
    <property type="evidence" value="ECO:0007669"/>
    <property type="project" value="TreeGrafter"/>
</dbReference>
<evidence type="ECO:0000259" key="2">
    <source>
        <dbReference type="PROSITE" id="PS51698"/>
    </source>
</evidence>
<dbReference type="OrthoDB" id="20295at2759"/>
<dbReference type="EnsemblMetazoa" id="tetur03g02960.1">
    <property type="protein sequence ID" value="tetur03g02960.1"/>
    <property type="gene ID" value="tetur03g02960"/>
</dbReference>
<dbReference type="eggNOG" id="KOG2042">
    <property type="taxonomic scope" value="Eukaryota"/>
</dbReference>
<sequence length="343" mass="39303">MSVDLCDVKYGTWAETGDGVTYIMPNPDRIRSGPERGTTTRSCAPSGTKDIEFRFMVPIDIRAINLKFTIDGISQSALNLKHCGLKILTWHIPVGETSVYPNRIFRTFVLTRSNVLITNDGYQISESMRKSGFHMDPCYPMEGAETAQILPEHQPNCLNVDKLKIKLTRLPERSRVDFNKIVILGQPSSIAFNDNRFKTLTARMLSFKPEVPKTPIKRPPRHTFSGCHGPANTSRGMRMVEATRRREEFNMPPEFLDPFTNELMECPMIMPCGKSVDKAYLQKYLRLERKWSRNPNDPFTGKPFTRNDPNNSPKPNQSLKIKIDTWCLKSMFGEIPAWYKYKS</sequence>
<gene>
    <name evidence="3" type="primary">107372111</name>
</gene>
<reference evidence="3" key="2">
    <citation type="submission" date="2015-06" db="UniProtKB">
        <authorList>
            <consortium name="EnsemblMetazoa"/>
        </authorList>
    </citation>
    <scope>IDENTIFICATION</scope>
</reference>
<dbReference type="STRING" id="32264.T1JZ77"/>
<dbReference type="InterPro" id="IPR039847">
    <property type="entry name" value="Ubox5"/>
</dbReference>
<dbReference type="Proteomes" id="UP000015104">
    <property type="component" value="Unassembled WGS sequence"/>
</dbReference>
<dbReference type="Gene3D" id="3.30.40.10">
    <property type="entry name" value="Zinc/RING finger domain, C3HC4 (zinc finger)"/>
    <property type="match status" value="1"/>
</dbReference>